<protein>
    <submittedName>
        <fullName evidence="2">Uncharacterized protein</fullName>
    </submittedName>
</protein>
<accession>W9RSY6</accession>
<feature type="region of interest" description="Disordered" evidence="1">
    <location>
        <begin position="67"/>
        <end position="93"/>
    </location>
</feature>
<keyword evidence="3" id="KW-1185">Reference proteome</keyword>
<organism evidence="2 3">
    <name type="scientific">Morus notabilis</name>
    <dbReference type="NCBI Taxonomy" id="981085"/>
    <lineage>
        <taxon>Eukaryota</taxon>
        <taxon>Viridiplantae</taxon>
        <taxon>Streptophyta</taxon>
        <taxon>Embryophyta</taxon>
        <taxon>Tracheophyta</taxon>
        <taxon>Spermatophyta</taxon>
        <taxon>Magnoliopsida</taxon>
        <taxon>eudicotyledons</taxon>
        <taxon>Gunneridae</taxon>
        <taxon>Pentapetalae</taxon>
        <taxon>rosids</taxon>
        <taxon>fabids</taxon>
        <taxon>Rosales</taxon>
        <taxon>Moraceae</taxon>
        <taxon>Moreae</taxon>
        <taxon>Morus</taxon>
    </lineage>
</organism>
<evidence type="ECO:0000313" key="3">
    <source>
        <dbReference type="Proteomes" id="UP000030645"/>
    </source>
</evidence>
<dbReference type="EMBL" id="KE345585">
    <property type="protein sequence ID" value="EXC07325.1"/>
    <property type="molecule type" value="Genomic_DNA"/>
</dbReference>
<reference evidence="3" key="1">
    <citation type="submission" date="2013-01" db="EMBL/GenBank/DDBJ databases">
        <title>Draft Genome Sequence of a Mulberry Tree, Morus notabilis C.K. Schneid.</title>
        <authorList>
            <person name="He N."/>
            <person name="Zhao S."/>
        </authorList>
    </citation>
    <scope>NUCLEOTIDE SEQUENCE</scope>
</reference>
<dbReference type="PANTHER" id="PTHR33731">
    <property type="entry name" value="PROTEIN, PUTATIVE-RELATED"/>
    <property type="match status" value="1"/>
</dbReference>
<dbReference type="PANTHER" id="PTHR33731:SF17">
    <property type="entry name" value="ORGAN-SPECIFIC PROTEIN P4-LIKE"/>
    <property type="match status" value="1"/>
</dbReference>
<dbReference type="Proteomes" id="UP000030645">
    <property type="component" value="Unassembled WGS sequence"/>
</dbReference>
<evidence type="ECO:0000256" key="1">
    <source>
        <dbReference type="SAM" id="MobiDB-lite"/>
    </source>
</evidence>
<dbReference type="AlphaFoldDB" id="W9RSY6"/>
<proteinExistence type="predicted"/>
<dbReference type="STRING" id="981085.W9RSY6"/>
<dbReference type="InterPro" id="IPR024489">
    <property type="entry name" value="Organ_specific_prot"/>
</dbReference>
<sequence>MGNLSYARKDVGDYWKSETKDQVMPKTIRDGLFNQDLPSDLPSTTKWDRLIVKNFDVRPNAIIYRSHSKPQGENHMMQSYEEPKELVKQTTRG</sequence>
<name>W9RSY6_9ROSA</name>
<dbReference type="Pfam" id="PF10950">
    <property type="entry name" value="Organ_specific"/>
    <property type="match status" value="1"/>
</dbReference>
<evidence type="ECO:0000313" key="2">
    <source>
        <dbReference type="EMBL" id="EXC07325.1"/>
    </source>
</evidence>
<gene>
    <name evidence="2" type="ORF">L484_021233</name>
</gene>